<evidence type="ECO:0000313" key="6">
    <source>
        <dbReference type="Proteomes" id="UP001153076"/>
    </source>
</evidence>
<evidence type="ECO:0000256" key="1">
    <source>
        <dbReference type="ARBA" id="ARBA00022857"/>
    </source>
</evidence>
<dbReference type="PANTHER" id="PTHR10366:SF825">
    <property type="entry name" value="NAD(P)-BINDING ROSSMANN-FOLD SUPERFAMILY PROTEIN"/>
    <property type="match status" value="1"/>
</dbReference>
<feature type="domain" description="NAD-dependent epimerase/dehydratase" evidence="4">
    <location>
        <begin position="191"/>
        <end position="427"/>
    </location>
</feature>
<dbReference type="AlphaFoldDB" id="A0A9Q1GRM1"/>
<dbReference type="InterPro" id="IPR036291">
    <property type="entry name" value="NAD(P)-bd_dom_sf"/>
</dbReference>
<evidence type="ECO:0000256" key="3">
    <source>
        <dbReference type="ARBA" id="ARBA00023445"/>
    </source>
</evidence>
<comment type="caution">
    <text evidence="5">The sequence shown here is derived from an EMBL/GenBank/DDBJ whole genome shotgun (WGS) entry which is preliminary data.</text>
</comment>
<dbReference type="PANTHER" id="PTHR10366">
    <property type="entry name" value="NAD DEPENDENT EPIMERASE/DEHYDRATASE"/>
    <property type="match status" value="1"/>
</dbReference>
<comment type="similarity">
    <text evidence="3">Belongs to the NAD(P)-dependent epimerase/dehydratase family. Dihydroflavonol-4-reductase subfamily.</text>
</comment>
<evidence type="ECO:0000259" key="4">
    <source>
        <dbReference type="Pfam" id="PF01370"/>
    </source>
</evidence>
<dbReference type="SUPFAM" id="SSF51735">
    <property type="entry name" value="NAD(P)-binding Rossmann-fold domains"/>
    <property type="match status" value="4"/>
</dbReference>
<feature type="domain" description="NAD-dependent epimerase/dehydratase" evidence="4">
    <location>
        <begin position="828"/>
        <end position="1064"/>
    </location>
</feature>
<dbReference type="OrthoDB" id="2735536at2759"/>
<dbReference type="Proteomes" id="UP001153076">
    <property type="component" value="Unassembled WGS sequence"/>
</dbReference>
<dbReference type="GO" id="GO:0016616">
    <property type="term" value="F:oxidoreductase activity, acting on the CH-OH group of donors, NAD or NADP as acceptor"/>
    <property type="evidence" value="ECO:0007669"/>
    <property type="project" value="TreeGrafter"/>
</dbReference>
<accession>A0A9Q1GRM1</accession>
<evidence type="ECO:0000256" key="2">
    <source>
        <dbReference type="ARBA" id="ARBA00023002"/>
    </source>
</evidence>
<organism evidence="5 6">
    <name type="scientific">Carnegiea gigantea</name>
    <dbReference type="NCBI Taxonomy" id="171969"/>
    <lineage>
        <taxon>Eukaryota</taxon>
        <taxon>Viridiplantae</taxon>
        <taxon>Streptophyta</taxon>
        <taxon>Embryophyta</taxon>
        <taxon>Tracheophyta</taxon>
        <taxon>Spermatophyta</taxon>
        <taxon>Magnoliopsida</taxon>
        <taxon>eudicotyledons</taxon>
        <taxon>Gunneridae</taxon>
        <taxon>Pentapetalae</taxon>
        <taxon>Caryophyllales</taxon>
        <taxon>Cactineae</taxon>
        <taxon>Cactaceae</taxon>
        <taxon>Cactoideae</taxon>
        <taxon>Echinocereeae</taxon>
        <taxon>Carnegiea</taxon>
    </lineage>
</organism>
<proteinExistence type="inferred from homology"/>
<dbReference type="Pfam" id="PF01370">
    <property type="entry name" value="Epimerase"/>
    <property type="match status" value="4"/>
</dbReference>
<feature type="domain" description="NAD-dependent epimerase/dehydratase" evidence="4">
    <location>
        <begin position="29"/>
        <end position="118"/>
    </location>
</feature>
<keyword evidence="2" id="KW-0560">Oxidoreductase</keyword>
<dbReference type="EMBL" id="JAKOGI010001300">
    <property type="protein sequence ID" value="KAJ8426382.1"/>
    <property type="molecule type" value="Genomic_DNA"/>
</dbReference>
<dbReference type="InterPro" id="IPR001509">
    <property type="entry name" value="Epimerase_deHydtase"/>
</dbReference>
<name>A0A9Q1GRM1_9CARY</name>
<keyword evidence="1" id="KW-0521">NADP</keyword>
<dbReference type="FunFam" id="3.40.50.720:FF:000085">
    <property type="entry name" value="Dihydroflavonol reductase"/>
    <property type="match status" value="3"/>
</dbReference>
<dbReference type="InterPro" id="IPR050425">
    <property type="entry name" value="NAD(P)_dehydrat-like"/>
</dbReference>
<protein>
    <recommendedName>
        <fullName evidence="4">NAD-dependent epimerase/dehydratase domain-containing protein</fullName>
    </recommendedName>
</protein>
<feature type="domain" description="NAD-dependent epimerase/dehydratase" evidence="4">
    <location>
        <begin position="502"/>
        <end position="740"/>
    </location>
</feature>
<sequence>MCAVLCPGVHVASHVVVDESWFSKPEHCNEYHNIKWYVISKILAEEAAWKFSKENGIDMVSMNPGTVIGPMLQPTLNATVALIWNFVNGAEAYPSTPLRLVHVKDVAEAHIRAFEIPSAHGRYCLVESIMHCSEIVKLLHKLYPTLQLPNKCADDGVLIETYQVSKTKAKSLGIDYIPSEMNATVKNEAAVCVTGASGYIASYLVKLLLLRGYTVHATVRDPNDGAKTEHLKALAGAKERLHLFRADLMEEGSFDAAIAGCEGVFHTASPVNFNVTDPQADVLDPAVKGTLNVLAACKRSPSVRRVVLTSSMATVFYTGLPRTPNVVVDESWFSKPEHCDAFPGAKWYAISKILAEEAAWKFSKENDVNMVSMNPGTVIGPMLQPTLNATVALILNLINGAETYPNVAFSWVHIEDVAEAHIRAFEIASAHGRYCLVESVVHHSEIIKLLHKLYPTLQLPNKCADDGVLAETCQVSKTKAESLGIDYIPLEMSGAGKEEVAVCVTGASGYVASYVVKLLLLRGYTVHATVRDLNDGGKTEHLKALEGAKERLHLFRADLMEEGSFDSAIAGCEGVFHTASPVNFNVTDPQAEVVGPAVKGTLNVLAACKRTSSVRRVVFTSSSSAVLFTGVPRTPEVVVDETWFSKPEHCNEYPNLKWYVISKILAEEAAWKFCKENGIDMVSMIPGMVIGPMLQPALNETVALILNLINGAETYPNAAWPWVHIKDVAEAHIRAFEIPSAHGRYCLVESVVHYSEIVKLLRKLYPALQLPNKCSDDGVLDQTYQVSKTKAKSLGIDYIPLEVTLKDTVETLKEKKSMSAKGNEEVVVCVTGASGYIASYLVKLLLLRGYTVHATVRDPGDRAKTEHLKGLEGAKERLHLFKADLMEEGSFDSAIAGCEGVFHAASPVNFNVTDPQAEVLDPAVKGTLNVLAACKRSPSVRRVVFTSSASAVLFTGVPRTPEVVVDETWFSKPEHCNEYPNLKWYIISKILAEEAAWKFCKENGIDLVSMIPGMVIGPMLQPTLNESVALILNLVNGAETYPNVALPWVHIKDVAEAHIRAFDIPSAHGRCSDHGVPAHTYHVSKTKAKSLSIDYIPLEVTLKDTVENLKDKKFPIAFQA</sequence>
<dbReference type="CDD" id="cd08958">
    <property type="entry name" value="FR_SDR_e"/>
    <property type="match status" value="3"/>
</dbReference>
<reference evidence="5" key="1">
    <citation type="submission" date="2022-04" db="EMBL/GenBank/DDBJ databases">
        <title>Carnegiea gigantea Genome sequencing and assembly v2.</title>
        <authorList>
            <person name="Copetti D."/>
            <person name="Sanderson M.J."/>
            <person name="Burquez A."/>
            <person name="Wojciechowski M.F."/>
        </authorList>
    </citation>
    <scope>NUCLEOTIDE SEQUENCE</scope>
    <source>
        <strain evidence="5">SGP5-SGP5p</strain>
        <tissue evidence="5">Aerial part</tissue>
    </source>
</reference>
<dbReference type="Gene3D" id="3.40.50.720">
    <property type="entry name" value="NAD(P)-binding Rossmann-like Domain"/>
    <property type="match status" value="4"/>
</dbReference>
<gene>
    <name evidence="5" type="ORF">Cgig2_000577</name>
</gene>
<keyword evidence="6" id="KW-1185">Reference proteome</keyword>
<evidence type="ECO:0000313" key="5">
    <source>
        <dbReference type="EMBL" id="KAJ8426382.1"/>
    </source>
</evidence>